<dbReference type="InterPro" id="IPR000477">
    <property type="entry name" value="RT_dom"/>
</dbReference>
<sequence length="65" mass="7362">MTMEQGIPQEDILSPTVFFVYVNDNTANIHKRDNTTSFANDLALLTSEEHDTIVNVRIKRALSPE</sequence>
<gene>
    <name evidence="2" type="primary">ORF221254</name>
</gene>
<evidence type="ECO:0000313" key="2">
    <source>
        <dbReference type="EMBL" id="CEK99432.1"/>
    </source>
</evidence>
<name>A0A0B7C2P3_9EUPU</name>
<feature type="non-terminal residue" evidence="2">
    <location>
        <position position="65"/>
    </location>
</feature>
<proteinExistence type="predicted"/>
<accession>A0A0B7C2P3</accession>
<dbReference type="PROSITE" id="PS50878">
    <property type="entry name" value="RT_POL"/>
    <property type="match status" value="1"/>
</dbReference>
<protein>
    <recommendedName>
        <fullName evidence="1">Reverse transcriptase domain-containing protein</fullName>
    </recommendedName>
</protein>
<organism evidence="2">
    <name type="scientific">Arion vulgaris</name>
    <dbReference type="NCBI Taxonomy" id="1028688"/>
    <lineage>
        <taxon>Eukaryota</taxon>
        <taxon>Metazoa</taxon>
        <taxon>Spiralia</taxon>
        <taxon>Lophotrochozoa</taxon>
        <taxon>Mollusca</taxon>
        <taxon>Gastropoda</taxon>
        <taxon>Heterobranchia</taxon>
        <taxon>Euthyneura</taxon>
        <taxon>Panpulmonata</taxon>
        <taxon>Eupulmonata</taxon>
        <taxon>Stylommatophora</taxon>
        <taxon>Helicina</taxon>
        <taxon>Arionoidea</taxon>
        <taxon>Arionidae</taxon>
        <taxon>Arion</taxon>
    </lineage>
</organism>
<feature type="domain" description="Reverse transcriptase" evidence="1">
    <location>
        <begin position="1"/>
        <end position="65"/>
    </location>
</feature>
<evidence type="ECO:0000259" key="1">
    <source>
        <dbReference type="PROSITE" id="PS50878"/>
    </source>
</evidence>
<dbReference type="AlphaFoldDB" id="A0A0B7C2P3"/>
<reference evidence="2" key="1">
    <citation type="submission" date="2014-12" db="EMBL/GenBank/DDBJ databases">
        <title>Insight into the proteome of Arion vulgaris.</title>
        <authorList>
            <person name="Aradska J."/>
            <person name="Bulat T."/>
            <person name="Smidak R."/>
            <person name="Sarate P."/>
            <person name="Gangsoo J."/>
            <person name="Sialana F."/>
            <person name="Bilban M."/>
            <person name="Lubec G."/>
        </authorList>
    </citation>
    <scope>NUCLEOTIDE SEQUENCE</scope>
    <source>
        <tissue evidence="2">Skin</tissue>
    </source>
</reference>
<dbReference type="EMBL" id="HACG01052561">
    <property type="protein sequence ID" value="CEK99432.1"/>
    <property type="molecule type" value="Transcribed_RNA"/>
</dbReference>